<dbReference type="Proteomes" id="UP000056419">
    <property type="component" value="Unassembled WGS sequence"/>
</dbReference>
<organism evidence="1 2">
    <name type="scientific">Bacteroides stercoris</name>
    <dbReference type="NCBI Taxonomy" id="46506"/>
    <lineage>
        <taxon>Bacteria</taxon>
        <taxon>Pseudomonadati</taxon>
        <taxon>Bacteroidota</taxon>
        <taxon>Bacteroidia</taxon>
        <taxon>Bacteroidales</taxon>
        <taxon>Bacteroidaceae</taxon>
        <taxon>Bacteroides</taxon>
    </lineage>
</organism>
<sequence length="132" mass="15439">MIILNHLRTAHFPRMDNFSTLFCRSSDSFPVHRLPVLSEEQWHKYDTPSMELTAAGLFGTFTRFPFHPLLRIENAKQNAGKDRNIYNKSINLTTVSSKKHSLFYKKHNLTPFCEKVTDERKNGHIYKSIMLP</sequence>
<comment type="caution">
    <text evidence="1">The sequence shown here is derived from an EMBL/GenBank/DDBJ whole genome shotgun (WGS) entry which is preliminary data.</text>
</comment>
<dbReference type="AlphaFoldDB" id="A0A108T8G5"/>
<reference evidence="1 2" key="1">
    <citation type="journal article" date="2016" name="BMC Genomics">
        <title>Type VI secretion systems of human gut Bacteroidales segregate into three genetic architectures, two of which are contained on mobile genetic elements.</title>
        <authorList>
            <person name="Coyne M.J."/>
            <person name="Roelofs K.G."/>
            <person name="Comstock L.E."/>
        </authorList>
    </citation>
    <scope>NUCLEOTIDE SEQUENCE [LARGE SCALE GENOMIC DNA]</scope>
    <source>
        <strain evidence="1 2">CL09T03C01</strain>
    </source>
</reference>
<gene>
    <name evidence="1" type="ORF">AA415_01745</name>
</gene>
<dbReference type="STRING" id="46506.AA415_01745"/>
<proteinExistence type="predicted"/>
<dbReference type="EMBL" id="LRGC01000006">
    <property type="protein sequence ID" value="KWR55295.1"/>
    <property type="molecule type" value="Genomic_DNA"/>
</dbReference>
<evidence type="ECO:0000313" key="1">
    <source>
        <dbReference type="EMBL" id="KWR55295.1"/>
    </source>
</evidence>
<protein>
    <submittedName>
        <fullName evidence="1">Uncharacterized protein</fullName>
    </submittedName>
</protein>
<accession>A0A108T8G5</accession>
<keyword evidence="2" id="KW-1185">Reference proteome</keyword>
<evidence type="ECO:0000313" key="2">
    <source>
        <dbReference type="Proteomes" id="UP000056419"/>
    </source>
</evidence>
<name>A0A108T8G5_BACSE</name>